<keyword evidence="1" id="KW-0479">Metal-binding</keyword>
<dbReference type="InterPro" id="IPR040256">
    <property type="entry name" value="At4g02000-like"/>
</dbReference>
<dbReference type="Gramene" id="PUZ69939">
    <property type="protein sequence ID" value="PUZ69939"/>
    <property type="gene ID" value="GQ55_2G170400"/>
</dbReference>
<dbReference type="PROSITE" id="PS50158">
    <property type="entry name" value="ZF_CCHC"/>
    <property type="match status" value="1"/>
</dbReference>
<gene>
    <name evidence="4" type="ORF">GQ55_2G170400</name>
</gene>
<keyword evidence="1" id="KW-0863">Zinc-finger</keyword>
<dbReference type="AlphaFoldDB" id="A0A2T7EQ43"/>
<dbReference type="Proteomes" id="UP000244336">
    <property type="component" value="Chromosome 2"/>
</dbReference>
<keyword evidence="5" id="KW-1185">Reference proteome</keyword>
<evidence type="ECO:0000256" key="2">
    <source>
        <dbReference type="SAM" id="MobiDB-lite"/>
    </source>
</evidence>
<protein>
    <recommendedName>
        <fullName evidence="3">CCHC-type domain-containing protein</fullName>
    </recommendedName>
</protein>
<dbReference type="PANTHER" id="PTHR31286:SF180">
    <property type="entry name" value="OS10G0362600 PROTEIN"/>
    <property type="match status" value="1"/>
</dbReference>
<dbReference type="InterPro" id="IPR001878">
    <property type="entry name" value="Znf_CCHC"/>
</dbReference>
<name>A0A2T7EQ43_9POAL</name>
<sequence length="240" mass="26577">MARVGQSFAQALGKVMAKKLVNAEGLAQALGRMWCPIKGIKCKDLGDNRFLFTFLQPAGKRRALEDCPWMFGKDLVEMGKSIGSEVGEFMAMELEDDETAIGQFLHIKAKLDIRKPLIRGPTLHVGDDEKPIWCPLVYEFLPDFCYTCGRIGHLDKCCEVVLKDGETQQFSKDLWFILKKKRWDAGSSNRSGGGRYIAPWRNNGRGSGRKVSGGRSGSNSLSWKKDDPPKDGKKGSTSGG</sequence>
<feature type="compositionally biased region" description="Basic and acidic residues" evidence="2">
    <location>
        <begin position="223"/>
        <end position="234"/>
    </location>
</feature>
<organism evidence="4 5">
    <name type="scientific">Panicum hallii var. hallii</name>
    <dbReference type="NCBI Taxonomy" id="1504633"/>
    <lineage>
        <taxon>Eukaryota</taxon>
        <taxon>Viridiplantae</taxon>
        <taxon>Streptophyta</taxon>
        <taxon>Embryophyta</taxon>
        <taxon>Tracheophyta</taxon>
        <taxon>Spermatophyta</taxon>
        <taxon>Magnoliopsida</taxon>
        <taxon>Liliopsida</taxon>
        <taxon>Poales</taxon>
        <taxon>Poaceae</taxon>
        <taxon>PACMAD clade</taxon>
        <taxon>Panicoideae</taxon>
        <taxon>Panicodae</taxon>
        <taxon>Paniceae</taxon>
        <taxon>Panicinae</taxon>
        <taxon>Panicum</taxon>
        <taxon>Panicum sect. Panicum</taxon>
    </lineage>
</organism>
<keyword evidence="1" id="KW-0862">Zinc</keyword>
<evidence type="ECO:0000313" key="5">
    <source>
        <dbReference type="Proteomes" id="UP000244336"/>
    </source>
</evidence>
<dbReference type="STRING" id="1504633.A0A2T7EQ43"/>
<dbReference type="GO" id="GO:0003676">
    <property type="term" value="F:nucleic acid binding"/>
    <property type="evidence" value="ECO:0007669"/>
    <property type="project" value="InterPro"/>
</dbReference>
<evidence type="ECO:0000256" key="1">
    <source>
        <dbReference type="PROSITE-ProRule" id="PRU00047"/>
    </source>
</evidence>
<evidence type="ECO:0000259" key="3">
    <source>
        <dbReference type="PROSITE" id="PS50158"/>
    </source>
</evidence>
<dbReference type="EMBL" id="CM009750">
    <property type="protein sequence ID" value="PUZ69939.1"/>
    <property type="molecule type" value="Genomic_DNA"/>
</dbReference>
<feature type="region of interest" description="Disordered" evidence="2">
    <location>
        <begin position="184"/>
        <end position="240"/>
    </location>
</feature>
<feature type="domain" description="CCHC-type" evidence="3">
    <location>
        <begin position="145"/>
        <end position="158"/>
    </location>
</feature>
<proteinExistence type="predicted"/>
<dbReference type="OrthoDB" id="682893at2759"/>
<evidence type="ECO:0000313" key="4">
    <source>
        <dbReference type="EMBL" id="PUZ69939.1"/>
    </source>
</evidence>
<dbReference type="GO" id="GO:0008270">
    <property type="term" value="F:zinc ion binding"/>
    <property type="evidence" value="ECO:0007669"/>
    <property type="project" value="UniProtKB-KW"/>
</dbReference>
<accession>A0A2T7EQ43</accession>
<dbReference type="PANTHER" id="PTHR31286">
    <property type="entry name" value="GLYCINE-RICH CELL WALL STRUCTURAL PROTEIN 1.8-LIKE"/>
    <property type="match status" value="1"/>
</dbReference>
<reference evidence="4 5" key="1">
    <citation type="submission" date="2018-04" db="EMBL/GenBank/DDBJ databases">
        <title>WGS assembly of Panicum hallii var. hallii HAL2.</title>
        <authorList>
            <person name="Lovell J."/>
            <person name="Jenkins J."/>
            <person name="Lowry D."/>
            <person name="Mamidi S."/>
            <person name="Sreedasyam A."/>
            <person name="Weng X."/>
            <person name="Barry K."/>
            <person name="Bonette J."/>
            <person name="Campitelli B."/>
            <person name="Daum C."/>
            <person name="Gordon S."/>
            <person name="Gould B."/>
            <person name="Lipzen A."/>
            <person name="MacQueen A."/>
            <person name="Palacio-Mejia J."/>
            <person name="Plott C."/>
            <person name="Shakirov E."/>
            <person name="Shu S."/>
            <person name="Yoshinaga Y."/>
            <person name="Zane M."/>
            <person name="Rokhsar D."/>
            <person name="Grimwood J."/>
            <person name="Schmutz J."/>
            <person name="Juenger T."/>
        </authorList>
    </citation>
    <scope>NUCLEOTIDE SEQUENCE [LARGE SCALE GENOMIC DNA]</scope>
    <source>
        <strain evidence="5">cv. HAL2</strain>
    </source>
</reference>